<dbReference type="SMART" id="SM00657">
    <property type="entry name" value="RPOL4c"/>
    <property type="match status" value="1"/>
</dbReference>
<keyword evidence="6" id="KW-1185">Reference proteome</keyword>
<dbReference type="Pfam" id="PF03874">
    <property type="entry name" value="RNA_pol_Rpb4"/>
    <property type="match status" value="1"/>
</dbReference>
<feature type="domain" description="RNA polymerase Rpb4/RPC9 core" evidence="4">
    <location>
        <begin position="1"/>
        <end position="116"/>
    </location>
</feature>
<evidence type="ECO:0000313" key="6">
    <source>
        <dbReference type="Proteomes" id="UP000078046"/>
    </source>
</evidence>
<dbReference type="SUPFAM" id="SSF47819">
    <property type="entry name" value="HRDC-like"/>
    <property type="match status" value="1"/>
</dbReference>
<organism evidence="5 6">
    <name type="scientific">Intoshia linei</name>
    <dbReference type="NCBI Taxonomy" id="1819745"/>
    <lineage>
        <taxon>Eukaryota</taxon>
        <taxon>Metazoa</taxon>
        <taxon>Spiralia</taxon>
        <taxon>Lophotrochozoa</taxon>
        <taxon>Mesozoa</taxon>
        <taxon>Orthonectida</taxon>
        <taxon>Rhopaluridae</taxon>
        <taxon>Intoshia</taxon>
    </lineage>
</organism>
<evidence type="ECO:0000259" key="4">
    <source>
        <dbReference type="SMART" id="SM00657"/>
    </source>
</evidence>
<keyword evidence="5" id="KW-0240">DNA-directed RNA polymerase</keyword>
<dbReference type="GO" id="GO:0000428">
    <property type="term" value="C:DNA-directed RNA polymerase complex"/>
    <property type="evidence" value="ECO:0007669"/>
    <property type="project" value="UniProtKB-KW"/>
</dbReference>
<comment type="subcellular location">
    <subcellularLocation>
        <location evidence="1">Nucleus</location>
    </subcellularLocation>
</comment>
<dbReference type="GO" id="GO:0000166">
    <property type="term" value="F:nucleotide binding"/>
    <property type="evidence" value="ECO:0007669"/>
    <property type="project" value="InterPro"/>
</dbReference>
<comment type="similarity">
    <text evidence="3">Belongs to the eukaryotic RPB4 RNA polymerase subunit family.</text>
</comment>
<dbReference type="OrthoDB" id="2186918at2759"/>
<keyword evidence="5" id="KW-0804">Transcription</keyword>
<evidence type="ECO:0000256" key="3">
    <source>
        <dbReference type="ARBA" id="ARBA00025724"/>
    </source>
</evidence>
<reference evidence="5 6" key="1">
    <citation type="submission" date="2016-04" db="EMBL/GenBank/DDBJ databases">
        <title>The genome of Intoshia linei affirms orthonectids as highly simplified spiralians.</title>
        <authorList>
            <person name="Mikhailov K.V."/>
            <person name="Slusarev G.S."/>
            <person name="Nikitin M.A."/>
            <person name="Logacheva M.D."/>
            <person name="Penin A."/>
            <person name="Aleoshin V."/>
            <person name="Panchin Y.V."/>
        </authorList>
    </citation>
    <scope>NUCLEOTIDE SEQUENCE [LARGE SCALE GENOMIC DNA]</scope>
    <source>
        <strain evidence="5">Intl2013</strain>
        <tissue evidence="5">Whole animal</tissue>
    </source>
</reference>
<gene>
    <name evidence="5" type="ORF">A3Q56_03308</name>
</gene>
<dbReference type="InterPro" id="IPR010997">
    <property type="entry name" value="HRDC-like_sf"/>
</dbReference>
<dbReference type="InterPro" id="IPR045222">
    <property type="entry name" value="Rpb4-like"/>
</dbReference>
<dbReference type="InterPro" id="IPR038324">
    <property type="entry name" value="Rpb4/RPC9_sf"/>
</dbReference>
<sequence>MSHLNENGVQEDIQHLIFNKEKKEEKIIQDNSNSVFFKSYDYVSRLNNFNNSETIESVKGLLSKRDLHPFELVSLANICPTDVNECKSLYPSLKDRFSDSEILEITKDLQTFKNLQN</sequence>
<proteinExistence type="inferred from homology"/>
<dbReference type="Gene3D" id="1.20.1250.40">
    <property type="match status" value="1"/>
</dbReference>
<evidence type="ECO:0000256" key="2">
    <source>
        <dbReference type="ARBA" id="ARBA00023242"/>
    </source>
</evidence>
<name>A0A177B479_9BILA</name>
<evidence type="ECO:0000313" key="5">
    <source>
        <dbReference type="EMBL" id="OAF68950.1"/>
    </source>
</evidence>
<dbReference type="InterPro" id="IPR005574">
    <property type="entry name" value="Rpb4/RPC9"/>
</dbReference>
<protein>
    <submittedName>
        <fullName evidence="5">DNA-directed RNA polymerase II subunit D</fullName>
    </submittedName>
</protein>
<dbReference type="EMBL" id="LWCA01000359">
    <property type="protein sequence ID" value="OAF68950.1"/>
    <property type="molecule type" value="Genomic_DNA"/>
</dbReference>
<accession>A0A177B479</accession>
<dbReference type="GO" id="GO:0006352">
    <property type="term" value="P:DNA-templated transcription initiation"/>
    <property type="evidence" value="ECO:0007669"/>
    <property type="project" value="InterPro"/>
</dbReference>
<dbReference type="Proteomes" id="UP000078046">
    <property type="component" value="Unassembled WGS sequence"/>
</dbReference>
<dbReference type="GO" id="GO:0005634">
    <property type="term" value="C:nucleus"/>
    <property type="evidence" value="ECO:0007669"/>
    <property type="project" value="UniProtKB-SubCell"/>
</dbReference>
<dbReference type="PANTHER" id="PTHR21297">
    <property type="entry name" value="DNA-DIRECTED RNA POLYMERASE II"/>
    <property type="match status" value="1"/>
</dbReference>
<evidence type="ECO:0000256" key="1">
    <source>
        <dbReference type="ARBA" id="ARBA00004123"/>
    </source>
</evidence>
<comment type="caution">
    <text evidence="5">The sequence shown here is derived from an EMBL/GenBank/DDBJ whole genome shotgun (WGS) entry which is preliminary data.</text>
</comment>
<dbReference type="InterPro" id="IPR006590">
    <property type="entry name" value="RNA_pol_Rpb4/RPC9_core"/>
</dbReference>
<keyword evidence="2" id="KW-0539">Nucleus</keyword>
<dbReference type="AlphaFoldDB" id="A0A177B479"/>